<proteinExistence type="predicted"/>
<keyword evidence="2" id="KW-1185">Reference proteome</keyword>
<comment type="caution">
    <text evidence="1">The sequence shown here is derived from an EMBL/GenBank/DDBJ whole genome shotgun (WGS) entry which is preliminary data.</text>
</comment>
<dbReference type="Proteomes" id="UP001291309">
    <property type="component" value="Unassembled WGS sequence"/>
</dbReference>
<dbReference type="RefSeq" id="WP_321546322.1">
    <property type="nucleotide sequence ID" value="NZ_JAXIVS010000004.1"/>
</dbReference>
<accession>A0ABU5H2C1</accession>
<name>A0ABU5H2C1_9BACT</name>
<organism evidence="1 2">
    <name type="scientific">Hyalangium rubrum</name>
    <dbReference type="NCBI Taxonomy" id="3103134"/>
    <lineage>
        <taxon>Bacteria</taxon>
        <taxon>Pseudomonadati</taxon>
        <taxon>Myxococcota</taxon>
        <taxon>Myxococcia</taxon>
        <taxon>Myxococcales</taxon>
        <taxon>Cystobacterineae</taxon>
        <taxon>Archangiaceae</taxon>
        <taxon>Hyalangium</taxon>
    </lineage>
</organism>
<reference evidence="1 2" key="1">
    <citation type="submission" date="2023-12" db="EMBL/GenBank/DDBJ databases">
        <title>the genome sequence of Hyalangium sp. s54d21.</title>
        <authorList>
            <person name="Zhang X."/>
        </authorList>
    </citation>
    <scope>NUCLEOTIDE SEQUENCE [LARGE SCALE GENOMIC DNA]</scope>
    <source>
        <strain evidence="2">s54d21</strain>
    </source>
</reference>
<dbReference type="EMBL" id="JAXIVS010000004">
    <property type="protein sequence ID" value="MDY7227603.1"/>
    <property type="molecule type" value="Genomic_DNA"/>
</dbReference>
<evidence type="ECO:0000313" key="1">
    <source>
        <dbReference type="EMBL" id="MDY7227603.1"/>
    </source>
</evidence>
<protein>
    <recommendedName>
        <fullName evidence="3">LytR/CpsA/Psr regulator C-terminal domain-containing protein</fullName>
    </recommendedName>
</protein>
<evidence type="ECO:0000313" key="2">
    <source>
        <dbReference type="Proteomes" id="UP001291309"/>
    </source>
</evidence>
<gene>
    <name evidence="1" type="ORF">SYV04_14415</name>
</gene>
<evidence type="ECO:0008006" key="3">
    <source>
        <dbReference type="Google" id="ProtNLM"/>
    </source>
</evidence>
<sequence>MRRKDALLFTGMMLLTQQASGAEGFRAILASEAAPGHTRYETVQVDTSGKVQRRAGIVLLVDGKPQELQVSTVSGPQKCGKTSEGFIQNRFHLVPVGGGAGRELLPPKKDCHEESRMRTGPITAIAGPYLSLDAGGQVRIPVPETIDLRTGKSVPMASLNPQFPTLARQAFDALERDCIRFDPKLRYGLHWNDSYQLAVYIYWRRPEEYCEDGKEEAPNGELLLTQGPLRAYGAEPATLKGKAGEIFIAEDRSLMAELGGKAIELASDANLVGWEADANLPPEAFAPAASLAAEERLVEGILAEVPLAPSRSEELLRDAEKQLKRLESLGSTQVASLRARLDAAAHPLRGATVELLDAGAGSERLDALQQKLEAEGARVVKRGPAQSPRKFDAYYLVLPDTLLGRAFAKLADVRSSELRSLDWQSPGQIVVVLGGKP</sequence>